<evidence type="ECO:0000256" key="2">
    <source>
        <dbReference type="ARBA" id="ARBA00023125"/>
    </source>
</evidence>
<dbReference type="Pfam" id="PF07729">
    <property type="entry name" value="FCD"/>
    <property type="match status" value="1"/>
</dbReference>
<keyword evidence="3" id="KW-0804">Transcription</keyword>
<dbReference type="Gene3D" id="1.20.120.530">
    <property type="entry name" value="GntR ligand-binding domain-like"/>
    <property type="match status" value="1"/>
</dbReference>
<evidence type="ECO:0000256" key="1">
    <source>
        <dbReference type="ARBA" id="ARBA00023015"/>
    </source>
</evidence>
<evidence type="ECO:0000259" key="4">
    <source>
        <dbReference type="PROSITE" id="PS50949"/>
    </source>
</evidence>
<dbReference type="Pfam" id="PF00392">
    <property type="entry name" value="GntR"/>
    <property type="match status" value="1"/>
</dbReference>
<sequence length="229" mass="25549">MAEVSASGVRRVQSRSLVEEVTREIRRSILAADLRPGQEFSLREIAGRLGVSIIPVREALHRLEGQGLVVTPRGKSATVAPLSRVDLRAIYRLRRQIEPELVGRACLLLTEADHARLREHLAVFGDVSLGLDEIYEAHHEFHLDLLRPAATDWDLRALGMLWHATERYVRLAFGGRDSDLDEPRRREEAHAQLLAAVAERDPGRAAQALLHHLDTNEQLAQQGIAAVAD</sequence>
<dbReference type="InterPro" id="IPR011711">
    <property type="entry name" value="GntR_C"/>
</dbReference>
<dbReference type="Gene3D" id="1.10.10.10">
    <property type="entry name" value="Winged helix-like DNA-binding domain superfamily/Winged helix DNA-binding domain"/>
    <property type="match status" value="1"/>
</dbReference>
<gene>
    <name evidence="5" type="ORF">ACFF45_34950</name>
</gene>
<dbReference type="SMART" id="SM00895">
    <property type="entry name" value="FCD"/>
    <property type="match status" value="1"/>
</dbReference>
<protein>
    <submittedName>
        <fullName evidence="5">GntR family transcriptional regulator</fullName>
    </submittedName>
</protein>
<dbReference type="PROSITE" id="PS50949">
    <property type="entry name" value="HTH_GNTR"/>
    <property type="match status" value="1"/>
</dbReference>
<dbReference type="InterPro" id="IPR008920">
    <property type="entry name" value="TF_FadR/GntR_C"/>
</dbReference>
<proteinExistence type="predicted"/>
<dbReference type="InterPro" id="IPR036388">
    <property type="entry name" value="WH-like_DNA-bd_sf"/>
</dbReference>
<keyword evidence="2" id="KW-0238">DNA-binding</keyword>
<accession>A0ABV5ND65</accession>
<dbReference type="SMART" id="SM00345">
    <property type="entry name" value="HTH_GNTR"/>
    <property type="match status" value="1"/>
</dbReference>
<feature type="domain" description="HTH gntR-type" evidence="4">
    <location>
        <begin position="15"/>
        <end position="82"/>
    </location>
</feature>
<dbReference type="SUPFAM" id="SSF46785">
    <property type="entry name" value="Winged helix' DNA-binding domain"/>
    <property type="match status" value="1"/>
</dbReference>
<dbReference type="PANTHER" id="PTHR43537:SF5">
    <property type="entry name" value="UXU OPERON TRANSCRIPTIONAL REGULATOR"/>
    <property type="match status" value="1"/>
</dbReference>
<name>A0ABV5ND65_9ACTN</name>
<dbReference type="EMBL" id="JBHMCY010000139">
    <property type="protein sequence ID" value="MFB9467739.1"/>
    <property type="molecule type" value="Genomic_DNA"/>
</dbReference>
<organism evidence="5 6">
    <name type="scientific">Streptomyces cinereospinus</name>
    <dbReference type="NCBI Taxonomy" id="285561"/>
    <lineage>
        <taxon>Bacteria</taxon>
        <taxon>Bacillati</taxon>
        <taxon>Actinomycetota</taxon>
        <taxon>Actinomycetes</taxon>
        <taxon>Kitasatosporales</taxon>
        <taxon>Streptomycetaceae</taxon>
        <taxon>Streptomyces</taxon>
    </lineage>
</organism>
<reference evidence="5 6" key="1">
    <citation type="submission" date="2024-09" db="EMBL/GenBank/DDBJ databases">
        <authorList>
            <person name="Sun Q."/>
            <person name="Mori K."/>
        </authorList>
    </citation>
    <scope>NUCLEOTIDE SEQUENCE [LARGE SCALE GENOMIC DNA]</scope>
    <source>
        <strain evidence="5 6">JCM 6917</strain>
    </source>
</reference>
<dbReference type="SUPFAM" id="SSF48008">
    <property type="entry name" value="GntR ligand-binding domain-like"/>
    <property type="match status" value="1"/>
</dbReference>
<dbReference type="RefSeq" id="WP_381351045.1">
    <property type="nucleotide sequence ID" value="NZ_JBHMCY010000139.1"/>
</dbReference>
<evidence type="ECO:0000256" key="3">
    <source>
        <dbReference type="ARBA" id="ARBA00023163"/>
    </source>
</evidence>
<dbReference type="Proteomes" id="UP001589709">
    <property type="component" value="Unassembled WGS sequence"/>
</dbReference>
<keyword evidence="1" id="KW-0805">Transcription regulation</keyword>
<dbReference type="PANTHER" id="PTHR43537">
    <property type="entry name" value="TRANSCRIPTIONAL REGULATOR, GNTR FAMILY"/>
    <property type="match status" value="1"/>
</dbReference>
<dbReference type="InterPro" id="IPR000524">
    <property type="entry name" value="Tscrpt_reg_HTH_GntR"/>
</dbReference>
<evidence type="ECO:0000313" key="6">
    <source>
        <dbReference type="Proteomes" id="UP001589709"/>
    </source>
</evidence>
<evidence type="ECO:0000313" key="5">
    <source>
        <dbReference type="EMBL" id="MFB9467739.1"/>
    </source>
</evidence>
<comment type="caution">
    <text evidence="5">The sequence shown here is derived from an EMBL/GenBank/DDBJ whole genome shotgun (WGS) entry which is preliminary data.</text>
</comment>
<keyword evidence="6" id="KW-1185">Reference proteome</keyword>
<dbReference type="InterPro" id="IPR036390">
    <property type="entry name" value="WH_DNA-bd_sf"/>
</dbReference>